<dbReference type="SUPFAM" id="SSF54001">
    <property type="entry name" value="Cysteine proteinases"/>
    <property type="match status" value="1"/>
</dbReference>
<keyword evidence="2" id="KW-0645">Protease</keyword>
<feature type="region of interest" description="Disordered" evidence="4">
    <location>
        <begin position="186"/>
        <end position="410"/>
    </location>
</feature>
<dbReference type="Pfam" id="PF02902">
    <property type="entry name" value="Peptidase_C48"/>
    <property type="match status" value="1"/>
</dbReference>
<feature type="compositionally biased region" description="Low complexity" evidence="4">
    <location>
        <begin position="331"/>
        <end position="341"/>
    </location>
</feature>
<organism evidence="6 7">
    <name type="scientific">Colletotrichum liriopes</name>
    <dbReference type="NCBI Taxonomy" id="708192"/>
    <lineage>
        <taxon>Eukaryota</taxon>
        <taxon>Fungi</taxon>
        <taxon>Dikarya</taxon>
        <taxon>Ascomycota</taxon>
        <taxon>Pezizomycotina</taxon>
        <taxon>Sordariomycetes</taxon>
        <taxon>Hypocreomycetidae</taxon>
        <taxon>Glomerellales</taxon>
        <taxon>Glomerellaceae</taxon>
        <taxon>Colletotrichum</taxon>
        <taxon>Colletotrichum spaethianum species complex</taxon>
    </lineage>
</organism>
<accession>A0AA37LZ92</accession>
<evidence type="ECO:0000259" key="5">
    <source>
        <dbReference type="Pfam" id="PF02902"/>
    </source>
</evidence>
<feature type="compositionally biased region" description="Basic and acidic residues" evidence="4">
    <location>
        <begin position="268"/>
        <end position="277"/>
    </location>
</feature>
<dbReference type="InterPro" id="IPR038765">
    <property type="entry name" value="Papain-like_cys_pep_sf"/>
</dbReference>
<sequence length="793" mass="86922">MALYELLHQLNSHDATNESLLRVWDQLRQEFNCHPQHQLREGGAVAAEVGDNINFNVNATGNGSFAGWALANVHPAILAICTDAQFSAEITALKPDPRRRIRAIASTFNVSTGVLCLLFGPKLVASRSAIDAFNHLIKACPGTHIADIHKRYTETASMRKVGKNVLAARIPIKMLNDAVATFIGVKPPRSKRSRTGHRPESVSNISHDAQNLNGEQDDGGEDNDQDSSNSDTNGQDLAQAEQGEPTDTPSPPPSTPDGSGRTGQDDVEASRRARDDQYGSLSPIALENPGGFLLESPPFRRLSRNVSVDRKRKFDRAELSMSSDDESNSYTPADMDAWTAPDPTPPPMPSVDFWSPPQPNTPLTTVQTAGHSNVSKGDTTEPEAQAATQATAGPEPKMPAGPGPQQSVQRKVRSDLLDLITRFSRLDPTSWLDDIIMHTFTRRLESADVAVVDPLAIASSKTDALRRRHAQALSKGTAIIPFNPGHHWVLYTWQKASGTLRRYDSLGDTDGNRPPAASVVEFLDHVCGPDLTINFLDVEQSNTWDCGLFAIRAAEHLAAGQPLTSLAASHVERAQLRQAMLTSWKAALRPAEVSESFMLMTSDPRTRVRQLKEIRRRRMHLDGLSKSSQAYDLPLSLETSLRQLVRQEACQAHVCILGSIINDFHTRHIETLGKAIKADGQISRARERRAVEQKVQDSVASFLEVHSQLSALPADQDPVSIWLQSQYKIMEATGHSIQQGLPLVEQAYAQNDAAEETRRQASDGYTASSALLLVLCHACAKYRRVKSGDKLED</sequence>
<comment type="caution">
    <text evidence="6">The sequence shown here is derived from an EMBL/GenBank/DDBJ whole genome shotgun (WGS) entry which is preliminary data.</text>
</comment>
<evidence type="ECO:0000256" key="1">
    <source>
        <dbReference type="ARBA" id="ARBA00005234"/>
    </source>
</evidence>
<proteinExistence type="inferred from homology"/>
<dbReference type="EMBL" id="BPPX01000040">
    <property type="protein sequence ID" value="GJC89351.1"/>
    <property type="molecule type" value="Genomic_DNA"/>
</dbReference>
<dbReference type="Gene3D" id="3.40.395.10">
    <property type="entry name" value="Adenoviral Proteinase, Chain A"/>
    <property type="match status" value="1"/>
</dbReference>
<feature type="compositionally biased region" description="Polar residues" evidence="4">
    <location>
        <begin position="201"/>
        <end position="212"/>
    </location>
</feature>
<dbReference type="GO" id="GO:0006508">
    <property type="term" value="P:proteolysis"/>
    <property type="evidence" value="ECO:0007669"/>
    <property type="project" value="UniProtKB-KW"/>
</dbReference>
<comment type="similarity">
    <text evidence="1">Belongs to the peptidase C48 family.</text>
</comment>
<dbReference type="GO" id="GO:0019783">
    <property type="term" value="F:ubiquitin-like protein peptidase activity"/>
    <property type="evidence" value="ECO:0007669"/>
    <property type="project" value="UniProtKB-ARBA"/>
</dbReference>
<reference evidence="6 7" key="1">
    <citation type="submission" date="2021-07" db="EMBL/GenBank/DDBJ databases">
        <title>Genome data of Colletotrichum spaethianum.</title>
        <authorList>
            <person name="Utami Y.D."/>
            <person name="Hiruma K."/>
        </authorList>
    </citation>
    <scope>NUCLEOTIDE SEQUENCE [LARGE SCALE GENOMIC DNA]</scope>
    <source>
        <strain evidence="6 7">MAFF 242679</strain>
    </source>
</reference>
<dbReference type="InterPro" id="IPR003653">
    <property type="entry name" value="Peptidase_C48_C"/>
</dbReference>
<dbReference type="GO" id="GO:0008234">
    <property type="term" value="F:cysteine-type peptidase activity"/>
    <property type="evidence" value="ECO:0007669"/>
    <property type="project" value="InterPro"/>
</dbReference>
<evidence type="ECO:0000313" key="7">
    <source>
        <dbReference type="Proteomes" id="UP001055172"/>
    </source>
</evidence>
<gene>
    <name evidence="6" type="ORF">ColLi_12189</name>
</gene>
<evidence type="ECO:0000256" key="3">
    <source>
        <dbReference type="ARBA" id="ARBA00022801"/>
    </source>
</evidence>
<protein>
    <recommendedName>
        <fullName evidence="5">Ubiquitin-like protease family profile domain-containing protein</fullName>
    </recommendedName>
</protein>
<keyword evidence="7" id="KW-1185">Reference proteome</keyword>
<feature type="compositionally biased region" description="Acidic residues" evidence="4">
    <location>
        <begin position="215"/>
        <end position="225"/>
    </location>
</feature>
<dbReference type="AlphaFoldDB" id="A0AA37LZ92"/>
<keyword evidence="3" id="KW-0378">Hydrolase</keyword>
<feature type="compositionally biased region" description="Low complexity" evidence="4">
    <location>
        <begin position="382"/>
        <end position="395"/>
    </location>
</feature>
<feature type="domain" description="Ubiquitin-like protease family profile" evidence="5">
    <location>
        <begin position="469"/>
        <end position="580"/>
    </location>
</feature>
<name>A0AA37LZ92_9PEZI</name>
<feature type="compositionally biased region" description="Polar residues" evidence="4">
    <location>
        <begin position="361"/>
        <end position="377"/>
    </location>
</feature>
<evidence type="ECO:0000313" key="6">
    <source>
        <dbReference type="EMBL" id="GJC89351.1"/>
    </source>
</evidence>
<feature type="compositionally biased region" description="Low complexity" evidence="4">
    <location>
        <begin position="226"/>
        <end position="236"/>
    </location>
</feature>
<evidence type="ECO:0000256" key="2">
    <source>
        <dbReference type="ARBA" id="ARBA00022670"/>
    </source>
</evidence>
<evidence type="ECO:0000256" key="4">
    <source>
        <dbReference type="SAM" id="MobiDB-lite"/>
    </source>
</evidence>
<dbReference type="Proteomes" id="UP001055172">
    <property type="component" value="Unassembled WGS sequence"/>
</dbReference>